<dbReference type="AlphaFoldDB" id="A0A346Y5F0"/>
<evidence type="ECO:0000256" key="1">
    <source>
        <dbReference type="ARBA" id="ARBA00008520"/>
    </source>
</evidence>
<feature type="chain" id="PRO_5039142742" evidence="4">
    <location>
        <begin position="33"/>
        <end position="414"/>
    </location>
</feature>
<evidence type="ECO:0000256" key="4">
    <source>
        <dbReference type="SAM" id="SignalP"/>
    </source>
</evidence>
<evidence type="ECO:0000313" key="6">
    <source>
        <dbReference type="Proteomes" id="UP000264006"/>
    </source>
</evidence>
<protein>
    <submittedName>
        <fullName evidence="5">Maltose/maltodextrin ABC transporter, substrate binding periplasmic protein MalE</fullName>
    </submittedName>
</protein>
<dbReference type="GO" id="GO:0055052">
    <property type="term" value="C:ATP-binding cassette (ABC) transporter complex, substrate-binding subunit-containing"/>
    <property type="evidence" value="ECO:0007669"/>
    <property type="project" value="TreeGrafter"/>
</dbReference>
<dbReference type="GO" id="GO:0015768">
    <property type="term" value="P:maltose transport"/>
    <property type="evidence" value="ECO:0007669"/>
    <property type="project" value="TreeGrafter"/>
</dbReference>
<dbReference type="GO" id="GO:1901982">
    <property type="term" value="F:maltose binding"/>
    <property type="evidence" value="ECO:0007669"/>
    <property type="project" value="TreeGrafter"/>
</dbReference>
<dbReference type="KEGG" id="euz:DVS28_a5041"/>
<proteinExistence type="inferred from homology"/>
<dbReference type="PANTHER" id="PTHR30061:SF50">
    <property type="entry name" value="MALTOSE_MALTODEXTRIN-BINDING PERIPLASMIC PROTEIN"/>
    <property type="match status" value="1"/>
</dbReference>
<dbReference type="Gene3D" id="3.40.190.10">
    <property type="entry name" value="Periplasmic binding protein-like II"/>
    <property type="match status" value="1"/>
</dbReference>
<evidence type="ECO:0000256" key="3">
    <source>
        <dbReference type="ARBA" id="ARBA00022729"/>
    </source>
</evidence>
<comment type="similarity">
    <text evidence="1">Belongs to the bacterial solute-binding protein 1 family.</text>
</comment>
<keyword evidence="3 4" id="KW-0732">Signal</keyword>
<keyword evidence="2" id="KW-0813">Transport</keyword>
<dbReference type="GO" id="GO:0042956">
    <property type="term" value="P:maltodextrin transmembrane transport"/>
    <property type="evidence" value="ECO:0007669"/>
    <property type="project" value="TreeGrafter"/>
</dbReference>
<evidence type="ECO:0000256" key="2">
    <source>
        <dbReference type="ARBA" id="ARBA00022448"/>
    </source>
</evidence>
<name>A0A346Y5F0_9ACTN</name>
<dbReference type="RefSeq" id="WP_114593836.1">
    <property type="nucleotide sequence ID" value="NZ_CP031165.1"/>
</dbReference>
<dbReference type="SUPFAM" id="SSF53850">
    <property type="entry name" value="Periplasmic binding protein-like II"/>
    <property type="match status" value="1"/>
</dbReference>
<dbReference type="InterPro" id="IPR006059">
    <property type="entry name" value="SBP"/>
</dbReference>
<gene>
    <name evidence="5" type="ORF">DVS28_a5041</name>
</gene>
<dbReference type="Proteomes" id="UP000264006">
    <property type="component" value="Chromosome"/>
</dbReference>
<reference evidence="5 6" key="1">
    <citation type="submission" date="2018-09" db="EMBL/GenBank/DDBJ databases">
        <title>Complete genome sequence of Euzebya sp. DY32-46 isolated from seawater of Pacific Ocean.</title>
        <authorList>
            <person name="Xu L."/>
            <person name="Wu Y.-H."/>
            <person name="Xu X.-W."/>
        </authorList>
    </citation>
    <scope>NUCLEOTIDE SEQUENCE [LARGE SCALE GENOMIC DNA]</scope>
    <source>
        <strain evidence="5 6">DY32-46</strain>
    </source>
</reference>
<dbReference type="Pfam" id="PF13416">
    <property type="entry name" value="SBP_bac_8"/>
    <property type="match status" value="1"/>
</dbReference>
<organism evidence="5 6">
    <name type="scientific">Euzebya pacifica</name>
    <dbReference type="NCBI Taxonomy" id="1608957"/>
    <lineage>
        <taxon>Bacteria</taxon>
        <taxon>Bacillati</taxon>
        <taxon>Actinomycetota</taxon>
        <taxon>Nitriliruptoria</taxon>
        <taxon>Euzebyales</taxon>
    </lineage>
</organism>
<dbReference type="PROSITE" id="PS51257">
    <property type="entry name" value="PROKAR_LIPOPROTEIN"/>
    <property type="match status" value="1"/>
</dbReference>
<dbReference type="PANTHER" id="PTHR30061">
    <property type="entry name" value="MALTOSE-BINDING PERIPLASMIC PROTEIN"/>
    <property type="match status" value="1"/>
</dbReference>
<feature type="signal peptide" evidence="4">
    <location>
        <begin position="1"/>
        <end position="32"/>
    </location>
</feature>
<evidence type="ECO:0000313" key="5">
    <source>
        <dbReference type="EMBL" id="AXV09697.1"/>
    </source>
</evidence>
<sequence>MRGRITSRMPPLVGVGAALAAFALLGTGCAGTEDPEPIVLQVLMADDWADTRPVLDVVRRFEADNPNVTVSLVGRPFSQIDGELAASVASGDPIDVVHSHAFAAAARGQAEPLDDLWAERLDAEEFFPGAMQDVTWGDTVYGVPLDINAMFMVLDAEVVERVGVPRTPEEVRAFAEAASTDGERALSIGASAWQTYGWIKAFGGEIVEIDDDGSARFTLAREENVRALDFLAGLIADGLAHGPTTRNVADDQVGLFGLGRTSVLTSGTWDTTTLQTVYPDRAFVTATMPSATGDPIGGSAMGGSSLLVGVGSTNRQEAVDFILALTDDDAALDLARTEGRLPTQPALLEQAGLDPVVLDTVAAQLTTATPQLLIAFPEAQDAFADAVDDVLSGRMSAAEALGIAQQLAEQAQVQ</sequence>
<keyword evidence="6" id="KW-1185">Reference proteome</keyword>
<accession>A0A346Y5F0</accession>
<dbReference type="EMBL" id="CP031165">
    <property type="protein sequence ID" value="AXV09697.1"/>
    <property type="molecule type" value="Genomic_DNA"/>
</dbReference>
<dbReference type="OrthoDB" id="9795467at2"/>